<comment type="similarity">
    <text evidence="9">Belongs to the peptidase S1 family. CLIP subfamily.</text>
</comment>
<keyword evidence="5" id="KW-0378">Hydrolase</keyword>
<dbReference type="SMART" id="SM00020">
    <property type="entry name" value="Tryp_SPc"/>
    <property type="match status" value="1"/>
</dbReference>
<evidence type="ECO:0000256" key="2">
    <source>
        <dbReference type="ARBA" id="ARBA00022525"/>
    </source>
</evidence>
<dbReference type="FunFam" id="2.40.10.10:FF:000054">
    <property type="entry name" value="Complement C1r subcomponent"/>
    <property type="match status" value="1"/>
</dbReference>
<dbReference type="CDD" id="cd00190">
    <property type="entry name" value="Tryp_SPc"/>
    <property type="match status" value="1"/>
</dbReference>
<evidence type="ECO:0000256" key="1">
    <source>
        <dbReference type="ARBA" id="ARBA00004613"/>
    </source>
</evidence>
<dbReference type="GO" id="GO:0006508">
    <property type="term" value="P:proteolysis"/>
    <property type="evidence" value="ECO:0007669"/>
    <property type="project" value="UniProtKB-KW"/>
</dbReference>
<keyword evidence="4" id="KW-0732">Signal</keyword>
<evidence type="ECO:0000256" key="5">
    <source>
        <dbReference type="ARBA" id="ARBA00022801"/>
    </source>
</evidence>
<dbReference type="GO" id="GO:0005615">
    <property type="term" value="C:extracellular space"/>
    <property type="evidence" value="ECO:0007669"/>
    <property type="project" value="TreeGrafter"/>
</dbReference>
<evidence type="ECO:0000256" key="8">
    <source>
        <dbReference type="ARBA" id="ARBA00023180"/>
    </source>
</evidence>
<dbReference type="GO" id="GO:0004252">
    <property type="term" value="F:serine-type endopeptidase activity"/>
    <property type="evidence" value="ECO:0007669"/>
    <property type="project" value="InterPro"/>
</dbReference>
<dbReference type="InterPro" id="IPR001314">
    <property type="entry name" value="Peptidase_S1A"/>
</dbReference>
<dbReference type="Proteomes" id="UP000030765">
    <property type="component" value="Unassembled WGS sequence"/>
</dbReference>
<protein>
    <submittedName>
        <fullName evidence="12">Peptidase S1 domain-containing protein</fullName>
    </submittedName>
</protein>
<evidence type="ECO:0000313" key="12">
    <source>
        <dbReference type="EnsemblMetazoa" id="ASIC009760-PA"/>
    </source>
</evidence>
<evidence type="ECO:0000256" key="9">
    <source>
        <dbReference type="ARBA" id="ARBA00024195"/>
    </source>
</evidence>
<dbReference type="STRING" id="74873.A0A084VVV6"/>
<dbReference type="AlphaFoldDB" id="A0A084VVV6"/>
<keyword evidence="3" id="KW-0645">Protease</keyword>
<keyword evidence="7" id="KW-1015">Disulfide bond</keyword>
<evidence type="ECO:0000256" key="4">
    <source>
        <dbReference type="ARBA" id="ARBA00022729"/>
    </source>
</evidence>
<name>A0A084VVV6_ANOSI</name>
<dbReference type="VEuPathDB" id="VectorBase:ASIC009760"/>
<dbReference type="InterPro" id="IPR043504">
    <property type="entry name" value="Peptidase_S1_PA_chymotrypsin"/>
</dbReference>
<evidence type="ECO:0000259" key="10">
    <source>
        <dbReference type="PROSITE" id="PS50240"/>
    </source>
</evidence>
<dbReference type="PROSITE" id="PS00134">
    <property type="entry name" value="TRYPSIN_HIS"/>
    <property type="match status" value="1"/>
</dbReference>
<organism evidence="11">
    <name type="scientific">Anopheles sinensis</name>
    <name type="common">Mosquito</name>
    <dbReference type="NCBI Taxonomy" id="74873"/>
    <lineage>
        <taxon>Eukaryota</taxon>
        <taxon>Metazoa</taxon>
        <taxon>Ecdysozoa</taxon>
        <taxon>Arthropoda</taxon>
        <taxon>Hexapoda</taxon>
        <taxon>Insecta</taxon>
        <taxon>Pterygota</taxon>
        <taxon>Neoptera</taxon>
        <taxon>Endopterygota</taxon>
        <taxon>Diptera</taxon>
        <taxon>Nematocera</taxon>
        <taxon>Culicoidea</taxon>
        <taxon>Culicidae</taxon>
        <taxon>Anophelinae</taxon>
        <taxon>Anopheles</taxon>
    </lineage>
</organism>
<keyword evidence="13" id="KW-1185">Reference proteome</keyword>
<evidence type="ECO:0000256" key="7">
    <source>
        <dbReference type="ARBA" id="ARBA00023157"/>
    </source>
</evidence>
<proteinExistence type="inferred from homology"/>
<dbReference type="InterPro" id="IPR018114">
    <property type="entry name" value="TRYPSIN_HIS"/>
</dbReference>
<accession>A0A084VVV6</accession>
<feature type="domain" description="Peptidase S1" evidence="10">
    <location>
        <begin position="35"/>
        <end position="283"/>
    </location>
</feature>
<dbReference type="Pfam" id="PF00089">
    <property type="entry name" value="Trypsin"/>
    <property type="match status" value="1"/>
</dbReference>
<evidence type="ECO:0000256" key="3">
    <source>
        <dbReference type="ARBA" id="ARBA00022670"/>
    </source>
</evidence>
<keyword evidence="8" id="KW-0325">Glycoprotein</keyword>
<dbReference type="PROSITE" id="PS50240">
    <property type="entry name" value="TRYPSIN_DOM"/>
    <property type="match status" value="1"/>
</dbReference>
<dbReference type="PANTHER" id="PTHR24264">
    <property type="entry name" value="TRYPSIN-RELATED"/>
    <property type="match status" value="1"/>
</dbReference>
<dbReference type="Gene3D" id="2.40.10.10">
    <property type="entry name" value="Trypsin-like serine proteases"/>
    <property type="match status" value="1"/>
</dbReference>
<dbReference type="InterPro" id="IPR001254">
    <property type="entry name" value="Trypsin_dom"/>
</dbReference>
<dbReference type="PRINTS" id="PR00722">
    <property type="entry name" value="CHYMOTRYPSIN"/>
</dbReference>
<dbReference type="PANTHER" id="PTHR24264:SF83">
    <property type="entry name" value="COMPLEMENT FACTOR I"/>
    <property type="match status" value="1"/>
</dbReference>
<evidence type="ECO:0000313" key="13">
    <source>
        <dbReference type="Proteomes" id="UP000030765"/>
    </source>
</evidence>
<gene>
    <name evidence="11" type="ORF">ZHAS_00009760</name>
</gene>
<keyword evidence="6" id="KW-0720">Serine protease</keyword>
<dbReference type="SUPFAM" id="SSF50494">
    <property type="entry name" value="Trypsin-like serine proteases"/>
    <property type="match status" value="1"/>
</dbReference>
<keyword evidence="2" id="KW-0964">Secreted</keyword>
<evidence type="ECO:0000256" key="6">
    <source>
        <dbReference type="ARBA" id="ARBA00022825"/>
    </source>
</evidence>
<dbReference type="OrthoDB" id="6380398at2759"/>
<reference evidence="11 13" key="1">
    <citation type="journal article" date="2014" name="BMC Genomics">
        <title>Genome sequence of Anopheles sinensis provides insight into genetics basis of mosquito competence for malaria parasites.</title>
        <authorList>
            <person name="Zhou D."/>
            <person name="Zhang D."/>
            <person name="Ding G."/>
            <person name="Shi L."/>
            <person name="Hou Q."/>
            <person name="Ye Y."/>
            <person name="Xu Y."/>
            <person name="Zhou H."/>
            <person name="Xiong C."/>
            <person name="Li S."/>
            <person name="Yu J."/>
            <person name="Hong S."/>
            <person name="Yu X."/>
            <person name="Zou P."/>
            <person name="Chen C."/>
            <person name="Chang X."/>
            <person name="Wang W."/>
            <person name="Lv Y."/>
            <person name="Sun Y."/>
            <person name="Ma L."/>
            <person name="Shen B."/>
            <person name="Zhu C."/>
        </authorList>
    </citation>
    <scope>NUCLEOTIDE SEQUENCE [LARGE SCALE GENOMIC DNA]</scope>
</reference>
<dbReference type="VEuPathDB" id="VectorBase:ASIS004266"/>
<reference evidence="12" key="2">
    <citation type="submission" date="2020-05" db="UniProtKB">
        <authorList>
            <consortium name="EnsemblMetazoa"/>
        </authorList>
    </citation>
    <scope>IDENTIFICATION</scope>
</reference>
<dbReference type="EMBL" id="KE525161">
    <property type="protein sequence ID" value="KFB42100.1"/>
    <property type="molecule type" value="Genomic_DNA"/>
</dbReference>
<dbReference type="EMBL" id="ATLV01017309">
    <property type="status" value="NOT_ANNOTATED_CDS"/>
    <property type="molecule type" value="Genomic_DNA"/>
</dbReference>
<dbReference type="OMA" id="AYYLHHY"/>
<dbReference type="InterPro" id="IPR009003">
    <property type="entry name" value="Peptidase_S1_PA"/>
</dbReference>
<sequence>MRVEKIEPKATMFERFGHFLLLVAVLSLPTIIEAIVRSESDSWARSAWFPFAVSLQLIDRGFEHFCGGTHLGDGWILTAAHCVIAFNHSQIVAQIGGQNLNDTTIVRYPIVEMHIQGTYNRVTMVGDIALLRVAATGSGSNAFRLRPRSNVAKRLSLPAPSDGTVVNGEQCYIFGYGSESYEGPVSPTLRYGTVLAFGIDSCIGMMGAVVAPPPDSGMFCAIGQADACKGDSGGGYVCRKPPSNQFVLRGIISYGVGCGAAGTPGVYTDVAYYLHHYSMSSLMSVH</sequence>
<dbReference type="InterPro" id="IPR050127">
    <property type="entry name" value="Serine_Proteases_S1"/>
</dbReference>
<comment type="subcellular location">
    <subcellularLocation>
        <location evidence="1">Secreted</location>
    </subcellularLocation>
</comment>
<dbReference type="EnsemblMetazoa" id="ASIC009760-RA">
    <property type="protein sequence ID" value="ASIC009760-PA"/>
    <property type="gene ID" value="ASIC009760"/>
</dbReference>
<evidence type="ECO:0000313" key="11">
    <source>
        <dbReference type="EMBL" id="KFB42100.1"/>
    </source>
</evidence>